<feature type="repeat" description="PPR" evidence="2">
    <location>
        <begin position="361"/>
        <end position="395"/>
    </location>
</feature>
<dbReference type="InterPro" id="IPR011990">
    <property type="entry name" value="TPR-like_helical_dom_sf"/>
</dbReference>
<dbReference type="PANTHER" id="PTHR47934:SF6">
    <property type="entry name" value="MITOCHONDRIAL GROUP I INTRON SPLICING FACTOR CCM1-RELATED"/>
    <property type="match status" value="1"/>
</dbReference>
<reference evidence="3" key="1">
    <citation type="journal article" date="2022" name="Front. Genet.">
        <title>Chromosome-Scale Assembly of the Dendrobium nobile Genome Provides Insights Into the Molecular Mechanism of the Biosynthesis of the Medicinal Active Ingredient of Dendrobium.</title>
        <authorList>
            <person name="Xu Q."/>
            <person name="Niu S.-C."/>
            <person name="Li K.-L."/>
            <person name="Zheng P.-J."/>
            <person name="Zhang X.-J."/>
            <person name="Jia Y."/>
            <person name="Liu Y."/>
            <person name="Niu Y.-X."/>
            <person name="Yu L.-H."/>
            <person name="Chen D.-F."/>
            <person name="Zhang G.-Q."/>
        </authorList>
    </citation>
    <scope>NUCLEOTIDE SEQUENCE</scope>
    <source>
        <tissue evidence="3">Leaf</tissue>
    </source>
</reference>
<dbReference type="InterPro" id="IPR051114">
    <property type="entry name" value="Mito_RNA_Proc_CCM1"/>
</dbReference>
<evidence type="ECO:0000313" key="3">
    <source>
        <dbReference type="EMBL" id="KAI0520038.1"/>
    </source>
</evidence>
<dbReference type="GO" id="GO:0005739">
    <property type="term" value="C:mitochondrion"/>
    <property type="evidence" value="ECO:0007669"/>
    <property type="project" value="TreeGrafter"/>
</dbReference>
<gene>
    <name evidence="3" type="ORF">KFK09_007503</name>
</gene>
<dbReference type="Proteomes" id="UP000829196">
    <property type="component" value="Unassembled WGS sequence"/>
</dbReference>
<keyword evidence="1" id="KW-0677">Repeat</keyword>
<dbReference type="AlphaFoldDB" id="A0A8T3BS64"/>
<proteinExistence type="predicted"/>
<organism evidence="3 4">
    <name type="scientific">Dendrobium nobile</name>
    <name type="common">Orchid</name>
    <dbReference type="NCBI Taxonomy" id="94219"/>
    <lineage>
        <taxon>Eukaryota</taxon>
        <taxon>Viridiplantae</taxon>
        <taxon>Streptophyta</taxon>
        <taxon>Embryophyta</taxon>
        <taxon>Tracheophyta</taxon>
        <taxon>Spermatophyta</taxon>
        <taxon>Magnoliopsida</taxon>
        <taxon>Liliopsida</taxon>
        <taxon>Asparagales</taxon>
        <taxon>Orchidaceae</taxon>
        <taxon>Epidendroideae</taxon>
        <taxon>Malaxideae</taxon>
        <taxon>Dendrobiinae</taxon>
        <taxon>Dendrobium</taxon>
    </lineage>
</organism>
<comment type="caution">
    <text evidence="3">The sequence shown here is derived from an EMBL/GenBank/DDBJ whole genome shotgun (WGS) entry which is preliminary data.</text>
</comment>
<feature type="repeat" description="PPR" evidence="2">
    <location>
        <begin position="808"/>
        <end position="842"/>
    </location>
</feature>
<dbReference type="GO" id="GO:0003729">
    <property type="term" value="F:mRNA binding"/>
    <property type="evidence" value="ECO:0007669"/>
    <property type="project" value="TreeGrafter"/>
</dbReference>
<feature type="repeat" description="PPR" evidence="2">
    <location>
        <begin position="111"/>
        <end position="147"/>
    </location>
</feature>
<accession>A0A8T3BS64</accession>
<protein>
    <recommendedName>
        <fullName evidence="5">Pentatricopeptide repeat-containing protein</fullName>
    </recommendedName>
</protein>
<feature type="repeat" description="PPR" evidence="2">
    <location>
        <begin position="843"/>
        <end position="877"/>
    </location>
</feature>
<evidence type="ECO:0000256" key="1">
    <source>
        <dbReference type="ARBA" id="ARBA00022737"/>
    </source>
</evidence>
<evidence type="ECO:0000256" key="2">
    <source>
        <dbReference type="PROSITE-ProRule" id="PRU00708"/>
    </source>
</evidence>
<feature type="repeat" description="PPR" evidence="2">
    <location>
        <begin position="738"/>
        <end position="772"/>
    </location>
</feature>
<dbReference type="PANTHER" id="PTHR47934">
    <property type="entry name" value="PENTATRICOPEPTIDE REPEAT-CONTAINING PROTEIN PET309, MITOCHONDRIAL"/>
    <property type="match status" value="1"/>
</dbReference>
<dbReference type="Pfam" id="PF13041">
    <property type="entry name" value="PPR_2"/>
    <property type="match status" value="5"/>
</dbReference>
<feature type="repeat" description="PPR" evidence="2">
    <location>
        <begin position="773"/>
        <end position="807"/>
    </location>
</feature>
<dbReference type="Pfam" id="PF12854">
    <property type="entry name" value="PPR_1"/>
    <property type="match status" value="1"/>
</dbReference>
<evidence type="ECO:0008006" key="5">
    <source>
        <dbReference type="Google" id="ProtNLM"/>
    </source>
</evidence>
<feature type="repeat" description="PPR" evidence="2">
    <location>
        <begin position="291"/>
        <end position="325"/>
    </location>
</feature>
<dbReference type="GO" id="GO:0006396">
    <property type="term" value="P:RNA processing"/>
    <property type="evidence" value="ECO:0007669"/>
    <property type="project" value="TreeGrafter"/>
</dbReference>
<feature type="repeat" description="PPR" evidence="2">
    <location>
        <begin position="878"/>
        <end position="912"/>
    </location>
</feature>
<evidence type="ECO:0000313" key="4">
    <source>
        <dbReference type="Proteomes" id="UP000829196"/>
    </source>
</evidence>
<dbReference type="Pfam" id="PF01535">
    <property type="entry name" value="PPR"/>
    <property type="match status" value="3"/>
</dbReference>
<feature type="repeat" description="PPR" evidence="2">
    <location>
        <begin position="256"/>
        <end position="290"/>
    </location>
</feature>
<feature type="repeat" description="PPR" evidence="2">
    <location>
        <begin position="326"/>
        <end position="360"/>
    </location>
</feature>
<dbReference type="EMBL" id="JAGYWB010000006">
    <property type="protein sequence ID" value="KAI0520038.1"/>
    <property type="molecule type" value="Genomic_DNA"/>
</dbReference>
<dbReference type="InterPro" id="IPR002885">
    <property type="entry name" value="PPR_rpt"/>
</dbReference>
<dbReference type="Gene3D" id="1.25.40.10">
    <property type="entry name" value="Tetratricopeptide repeat domain"/>
    <property type="match status" value="7"/>
</dbReference>
<name>A0A8T3BS64_DENNO</name>
<sequence>MIFSRQILPTKGFASYSSPHTGNSSKILSPQTLLKSCVRPCIRSLNLFLTFLLRNRKITLLLETFSQLSSNSVQIDSKTHFLVTHALLRSRRFEEAQQFISPAEKYDFVVRKSLWDSLIREVCVSGGDPERALSLLHECMRNRGISPSLSTFRLLVLSFSAQGRMERAIEVLEIMTSEEIGYPFDNFVCSSIISGFSRIGKSDFGLGFYERVQKSRNFQPNLMTYTAVVDALCREGRIAEASGIVQKMENDGIVLDAVLYSSWICGYFRKGLLMEAFRKHRLMSENGIFPDVISYTSVIDGLCKEGYLEKVIGLLHYMEKSGSKPNLVTYTCIIRGFCKRCKMEEAFFVFRKMEELNVAADEFVYSVLIDGLCAIGKLDEVFELLEEMGRKGIKASTMTYNTVVNGLCKAGKTSKADEISRNCFGDNFTYSTLLHGYMMEKDAQGVIETKRRLEQAGIPFDVVTVNILIKALFIVGMVDDARYLFEEMPKKGLNADFLTYCAMVDGYCKLGMSDRALEIFMEYRRTLAFVNDVCHICMIVGLCKENKIEMATELFLELCEKNIVADTITYRKLMKAQFRDGYWEAVLKLISRIEMCNPEILTSICNDSVSFLCKRECFPAALEVYILMRLKGLTVWSKSYYILLKSLINSGNGLIVELIFCDFIKACGVFEPRMVNIICLYLCKKNVEEAIRFLAGLSKRNISLGVLTVVVNTLKEKGRVQEALDFLLEVKESTASVDVVVYSIIVDGLCKVGSLEKALELCSNMRKKGITPNIATYNSVIHGLCREGCLVEAFRVFDSLEGNGLFPTTVTYATLIDALSGEGFLQDAKHLLGRMAINGISPNIRIFNSLINGYCIFGLLEEGLQLFKDLAGYSLEPDGLTISSVIYGYCTKGEMQGGLNFYNLYREKGYSPNLLGFLNLIKGLYTKGRMEEARNIIRDLLQNREAVELINKAGDGLNFESLATSIKLACEEGRLQEVINILTDVGSKFFTSLWSKNNNSIKNVGKQHAEDFSTGSERKVYASGGLMKPAVPINTLQFGDDGIIERKHGLCMNKTTNSVLNEYNFLCQNSLKYDFETFYSIIATLCSKGELQKANDIVKATLSV</sequence>
<dbReference type="SMR" id="A0A8T3BS64"/>
<dbReference type="NCBIfam" id="TIGR00756">
    <property type="entry name" value="PPR"/>
    <property type="match status" value="14"/>
</dbReference>
<feature type="repeat" description="PPR" evidence="2">
    <location>
        <begin position="461"/>
        <end position="495"/>
    </location>
</feature>
<feature type="repeat" description="PPR" evidence="2">
    <location>
        <begin position="221"/>
        <end position="255"/>
    </location>
</feature>
<dbReference type="PROSITE" id="PS51375">
    <property type="entry name" value="PPR"/>
    <property type="match status" value="13"/>
</dbReference>
<feature type="repeat" description="PPR" evidence="2">
    <location>
        <begin position="496"/>
        <end position="526"/>
    </location>
</feature>
<dbReference type="GO" id="GO:0007005">
    <property type="term" value="P:mitochondrion organization"/>
    <property type="evidence" value="ECO:0007669"/>
    <property type="project" value="TreeGrafter"/>
</dbReference>
<keyword evidence="4" id="KW-1185">Reference proteome</keyword>
<dbReference type="OrthoDB" id="185373at2759"/>